<name>A0A8D8VPR3_9HEMI</name>
<reference evidence="1" key="1">
    <citation type="submission" date="2021-05" db="EMBL/GenBank/DDBJ databases">
        <authorList>
            <person name="Alioto T."/>
            <person name="Alioto T."/>
            <person name="Gomez Garrido J."/>
        </authorList>
    </citation>
    <scope>NUCLEOTIDE SEQUENCE</scope>
</reference>
<sequence length="105" mass="12165">MVDVKNHKLRLFGLRKGDLCVVILVMDSAKVFSTNDGYSYLWTITWERINQFLPHLKEELFKSHPSVEGFESGTPGIGTWNIIYSVGIFKKFHKSTAVFFSWQHL</sequence>
<organism evidence="1">
    <name type="scientific">Cacopsylla melanoneura</name>
    <dbReference type="NCBI Taxonomy" id="428564"/>
    <lineage>
        <taxon>Eukaryota</taxon>
        <taxon>Metazoa</taxon>
        <taxon>Ecdysozoa</taxon>
        <taxon>Arthropoda</taxon>
        <taxon>Hexapoda</taxon>
        <taxon>Insecta</taxon>
        <taxon>Pterygota</taxon>
        <taxon>Neoptera</taxon>
        <taxon>Paraneoptera</taxon>
        <taxon>Hemiptera</taxon>
        <taxon>Sternorrhyncha</taxon>
        <taxon>Psylloidea</taxon>
        <taxon>Psyllidae</taxon>
        <taxon>Psyllinae</taxon>
        <taxon>Cacopsylla</taxon>
    </lineage>
</organism>
<dbReference type="EMBL" id="HBUF01069847">
    <property type="protein sequence ID" value="CAG6629150.1"/>
    <property type="molecule type" value="Transcribed_RNA"/>
</dbReference>
<proteinExistence type="predicted"/>
<evidence type="ECO:0000313" key="1">
    <source>
        <dbReference type="EMBL" id="CAG6629150.1"/>
    </source>
</evidence>
<protein>
    <submittedName>
        <fullName evidence="1">Golgi-specific brefeldin A-resistance guanine nucleotide exchange factor 1</fullName>
    </submittedName>
</protein>
<dbReference type="AlphaFoldDB" id="A0A8D8VPR3"/>
<accession>A0A8D8VPR3</accession>